<reference evidence="1 2" key="1">
    <citation type="submission" date="2018-10" db="EMBL/GenBank/DDBJ databases">
        <authorList>
            <person name="Li J."/>
        </authorList>
    </citation>
    <scope>NUCLEOTIDE SEQUENCE [LARGE SCALE GENOMIC DNA]</scope>
    <source>
        <strain evidence="1 2">JCM 11654</strain>
    </source>
</reference>
<dbReference type="EMBL" id="RCUY01000005">
    <property type="protein sequence ID" value="RLP83298.1"/>
    <property type="molecule type" value="Genomic_DNA"/>
</dbReference>
<dbReference type="Proteomes" id="UP000269438">
    <property type="component" value="Unassembled WGS sequence"/>
</dbReference>
<evidence type="ECO:0000313" key="1">
    <source>
        <dbReference type="EMBL" id="RLP83298.1"/>
    </source>
</evidence>
<protein>
    <submittedName>
        <fullName evidence="1">Uncharacterized protein</fullName>
    </submittedName>
</protein>
<organism evidence="1 2">
    <name type="scientific">Mycetocola lacteus</name>
    <dbReference type="NCBI Taxonomy" id="76637"/>
    <lineage>
        <taxon>Bacteria</taxon>
        <taxon>Bacillati</taxon>
        <taxon>Actinomycetota</taxon>
        <taxon>Actinomycetes</taxon>
        <taxon>Micrococcales</taxon>
        <taxon>Microbacteriaceae</taxon>
        <taxon>Mycetocola</taxon>
    </lineage>
</organism>
<keyword evidence="2" id="KW-1185">Reference proteome</keyword>
<evidence type="ECO:0000313" key="2">
    <source>
        <dbReference type="Proteomes" id="UP000269438"/>
    </source>
</evidence>
<accession>A0A3L7AUX3</accession>
<gene>
    <name evidence="1" type="ORF">D9V34_08730</name>
</gene>
<proteinExistence type="predicted"/>
<name>A0A3L7AUX3_9MICO</name>
<comment type="caution">
    <text evidence="1">The sequence shown here is derived from an EMBL/GenBank/DDBJ whole genome shotgun (WGS) entry which is preliminary data.</text>
</comment>
<dbReference type="AlphaFoldDB" id="A0A3L7AUX3"/>
<sequence length="108" mass="11831">MRRYAGFTWIPEHADPAPGARLDFRIASWNPDSKNQRHAFPDRAIEDVYVNEVKVATFEGIEGAKRSQAAAASWVLAASLGEIINTYSSADGVPLFPLESSVPQPDTD</sequence>